<evidence type="ECO:0000313" key="2">
    <source>
        <dbReference type="EMBL" id="KUM46635.1"/>
    </source>
</evidence>
<accession>A0A101LWI3</accession>
<feature type="compositionally biased region" description="Polar residues" evidence="1">
    <location>
        <begin position="32"/>
        <end position="45"/>
    </location>
</feature>
<organism evidence="2">
    <name type="scientific">Picea glauca</name>
    <name type="common">White spruce</name>
    <name type="synonym">Pinus glauca</name>
    <dbReference type="NCBI Taxonomy" id="3330"/>
    <lineage>
        <taxon>Eukaryota</taxon>
        <taxon>Viridiplantae</taxon>
        <taxon>Streptophyta</taxon>
        <taxon>Embryophyta</taxon>
        <taxon>Tracheophyta</taxon>
        <taxon>Spermatophyta</taxon>
        <taxon>Pinopsida</taxon>
        <taxon>Pinidae</taxon>
        <taxon>Conifers I</taxon>
        <taxon>Pinales</taxon>
        <taxon>Pinaceae</taxon>
        <taxon>Picea</taxon>
    </lineage>
</organism>
<name>A0A101LWI3_PICGL</name>
<reference evidence="2" key="1">
    <citation type="journal article" date="2015" name="Genome Biol. Evol.">
        <title>Organellar Genomes of White Spruce (Picea glauca): Assembly and Annotation.</title>
        <authorList>
            <person name="Jackman S.D."/>
            <person name="Warren R.L."/>
            <person name="Gibb E.A."/>
            <person name="Vandervalk B.P."/>
            <person name="Mohamadi H."/>
            <person name="Chu J."/>
            <person name="Raymond A."/>
            <person name="Pleasance S."/>
            <person name="Coope R."/>
            <person name="Wildung M.R."/>
            <person name="Ritland C.E."/>
            <person name="Bousquet J."/>
            <person name="Jones S.J."/>
            <person name="Bohlmann J."/>
            <person name="Birol I."/>
        </authorList>
    </citation>
    <scope>NUCLEOTIDE SEQUENCE [LARGE SCALE GENOMIC DNA]</scope>
    <source>
        <tissue evidence="2">Flushing bud</tissue>
    </source>
</reference>
<evidence type="ECO:0000256" key="1">
    <source>
        <dbReference type="SAM" id="MobiDB-lite"/>
    </source>
</evidence>
<protein>
    <submittedName>
        <fullName evidence="2">Uncharacterized protein</fullName>
    </submittedName>
</protein>
<comment type="caution">
    <text evidence="2">The sequence shown here is derived from an EMBL/GenBank/DDBJ whole genome shotgun (WGS) entry which is preliminary data.</text>
</comment>
<sequence length="91" mass="9944">MQASLREWNRPASLRSNGRGVEGKGFKPSACLQESTSKSNSQSQPEVGVQGKISGHCEEQSPLCRPVVRLIACYQGNYSCLCVWLFPIGQS</sequence>
<gene>
    <name evidence="2" type="ORF">ABT39_MTgene1315</name>
</gene>
<dbReference type="EMBL" id="LKAM01000010">
    <property type="protein sequence ID" value="KUM46635.1"/>
    <property type="molecule type" value="Genomic_DNA"/>
</dbReference>
<feature type="region of interest" description="Disordered" evidence="1">
    <location>
        <begin position="1"/>
        <end position="48"/>
    </location>
</feature>
<proteinExistence type="predicted"/>
<keyword evidence="2" id="KW-0496">Mitochondrion</keyword>
<dbReference type="AlphaFoldDB" id="A0A101LWI3"/>
<geneLocation type="mitochondrion" evidence="2"/>